<dbReference type="EMBL" id="AFBP01000014">
    <property type="protein sequence ID" value="EGG56639.1"/>
    <property type="molecule type" value="Genomic_DNA"/>
</dbReference>
<reference evidence="1 2" key="1">
    <citation type="submission" date="2011-02" db="EMBL/GenBank/DDBJ databases">
        <authorList>
            <person name="Weinstock G."/>
            <person name="Sodergren E."/>
            <person name="Clifton S."/>
            <person name="Fulton L."/>
            <person name="Fulton B."/>
            <person name="Courtney L."/>
            <person name="Fronick C."/>
            <person name="Harrison M."/>
            <person name="Strong C."/>
            <person name="Farmer C."/>
            <person name="Delahaunty K."/>
            <person name="Markovic C."/>
            <person name="Hall O."/>
            <person name="Minx P."/>
            <person name="Tomlinson C."/>
            <person name="Mitreva M."/>
            <person name="Hou S."/>
            <person name="Chen J."/>
            <person name="Wollam A."/>
            <person name="Pepin K.H."/>
            <person name="Johnson M."/>
            <person name="Bhonagiri V."/>
            <person name="Zhang X."/>
            <person name="Suruliraj S."/>
            <person name="Warren W."/>
            <person name="Chinwalla A."/>
            <person name="Mardis E.R."/>
            <person name="Wilson R.K."/>
        </authorList>
    </citation>
    <scope>NUCLEOTIDE SEQUENCE [LARGE SCALE GENOMIC DNA]</scope>
    <source>
        <strain evidence="1 2">YIT 11859</strain>
    </source>
</reference>
<evidence type="ECO:0000313" key="2">
    <source>
        <dbReference type="Proteomes" id="UP000005156"/>
    </source>
</evidence>
<protein>
    <submittedName>
        <fullName evidence="1">Peptidase family M3</fullName>
    </submittedName>
</protein>
<evidence type="ECO:0000313" key="1">
    <source>
        <dbReference type="EMBL" id="EGG56639.1"/>
    </source>
</evidence>
<proteinExistence type="predicted"/>
<dbReference type="eggNOG" id="COG1164">
    <property type="taxonomic scope" value="Bacteria"/>
</dbReference>
<dbReference type="SUPFAM" id="SSF55486">
    <property type="entry name" value="Metalloproteases ('zincins'), catalytic domain"/>
    <property type="match status" value="1"/>
</dbReference>
<dbReference type="Gene3D" id="1.10.1370.20">
    <property type="entry name" value="Oligoendopeptidase f, C-terminal domain"/>
    <property type="match status" value="1"/>
</dbReference>
<gene>
    <name evidence="1" type="ORF">HMPREF9439_00569</name>
</gene>
<dbReference type="Proteomes" id="UP000005156">
    <property type="component" value="Unassembled WGS sequence"/>
</dbReference>
<sequence>MTPSLKNKMPAWDFRSSYGGLTSQAYRKARQRLEADIHILSGLVPNAKDAVSISIALEHLAEVFSLTDSLIGYCRCLSAIDTREQEAAKERVRLWEIHSRYYELITGLFHRLTELKKSDPIWKELDFSKWEWLFERVSSRWSFSLSPRALQLLYELKASNFVPCSDLYHSVNSHLVATVRTMDGLTKHQSHSQCIAVLKTSEDPKLRQSTFAALNEYYSQNAYLYASIFNMLTGFRLKGFEFAQMDFMAPAYWQNAVSSEAVDALMTAVRANRHMLRKSVISRALFTGRSAMDVWDLNAPAPLRREIHIPYEEALDKIKEVGKVLDERIPETFELFVEKGWVEVRQLPGKQNGAFFQGILSLNEPRIFSTYLGSFASMSQQAIMYGHAWHFWLQRELPAQERKIPRALMEVAGHFFALLLFEEIQEKAASMEEKLEALWQELTFISNYVINMGVRFDFERSFFEERRKGVLSVTKISNLLSEAWQAWYGESTAGIDPYLWINRGQFYKIDDYFYNYPYIFGTVCAYGLSEIRHRMPEVFPKIYSDFLFNSGRMSVDDLFKKFFKIDITQPEFWESGLKAMERKISVFEAEARKYSEKAVMENT</sequence>
<accession>F3QI22</accession>
<name>F3QI22_9BURK</name>
<comment type="caution">
    <text evidence="1">The sequence shown here is derived from an EMBL/GenBank/DDBJ whole genome shotgun (WGS) entry which is preliminary data.</text>
</comment>
<organism evidence="1 2">
    <name type="scientific">Parasutterella excrementihominis YIT 11859</name>
    <dbReference type="NCBI Taxonomy" id="762966"/>
    <lineage>
        <taxon>Bacteria</taxon>
        <taxon>Pseudomonadati</taxon>
        <taxon>Pseudomonadota</taxon>
        <taxon>Betaproteobacteria</taxon>
        <taxon>Burkholderiales</taxon>
        <taxon>Sutterellaceae</taxon>
        <taxon>Parasutterella</taxon>
    </lineage>
</organism>
<dbReference type="InterPro" id="IPR042088">
    <property type="entry name" value="OligoPept_F_C"/>
</dbReference>
<dbReference type="AlphaFoldDB" id="F3QI22"/>
<dbReference type="HOGENOM" id="CLU_021290_3_1_4"/>
<keyword evidence="2" id="KW-1185">Reference proteome</keyword>